<evidence type="ECO:0000256" key="1">
    <source>
        <dbReference type="ARBA" id="ARBA00022490"/>
    </source>
</evidence>
<evidence type="ECO:0000256" key="3">
    <source>
        <dbReference type="ARBA" id="ARBA00022603"/>
    </source>
</evidence>
<dbReference type="PANTHER" id="PTHR31760">
    <property type="entry name" value="S-ADENOSYL-L-METHIONINE-DEPENDENT METHYLTRANSFERASES SUPERFAMILY PROTEIN"/>
    <property type="match status" value="1"/>
</dbReference>
<keyword evidence="4 6" id="KW-0808">Transferase</keyword>
<dbReference type="NCBIfam" id="TIGR00138">
    <property type="entry name" value="rsmG_gidB"/>
    <property type="match status" value="1"/>
</dbReference>
<feature type="binding site" evidence="6">
    <location>
        <position position="124"/>
    </location>
    <ligand>
        <name>S-adenosyl-L-methionine</name>
        <dbReference type="ChEBI" id="CHEBI:59789"/>
    </ligand>
</feature>
<evidence type="ECO:0000256" key="7">
    <source>
        <dbReference type="SAM" id="MobiDB-lite"/>
    </source>
</evidence>
<evidence type="ECO:0000256" key="4">
    <source>
        <dbReference type="ARBA" id="ARBA00022679"/>
    </source>
</evidence>
<comment type="caution">
    <text evidence="6">Lacks conserved residue(s) required for the propagation of feature annotation.</text>
</comment>
<dbReference type="Proteomes" id="UP001500642">
    <property type="component" value="Unassembled WGS sequence"/>
</dbReference>
<comment type="function">
    <text evidence="6">Specifically methylates the N7 position of a guanine in 16S rRNA.</text>
</comment>
<protein>
    <recommendedName>
        <fullName evidence="6">Ribosomal RNA small subunit methyltransferase G</fullName>
        <ecNumber evidence="6">2.1.1.-</ecNumber>
    </recommendedName>
    <alternativeName>
        <fullName evidence="6">16S rRNA 7-methylguanosine methyltransferase</fullName>
        <shortName evidence="6">16S rRNA m7G methyltransferase</shortName>
    </alternativeName>
</protein>
<comment type="subcellular location">
    <subcellularLocation>
        <location evidence="6">Cytoplasm</location>
    </subcellularLocation>
</comment>
<feature type="region of interest" description="Disordered" evidence="7">
    <location>
        <begin position="1"/>
        <end position="54"/>
    </location>
</feature>
<proteinExistence type="inferred from homology"/>
<comment type="similarity">
    <text evidence="6">Belongs to the methyltransferase superfamily. RNA methyltransferase RsmG family.</text>
</comment>
<evidence type="ECO:0000256" key="6">
    <source>
        <dbReference type="HAMAP-Rule" id="MF_00074"/>
    </source>
</evidence>
<feature type="binding site" evidence="6">
    <location>
        <position position="119"/>
    </location>
    <ligand>
        <name>S-adenosyl-L-methionine</name>
        <dbReference type="ChEBI" id="CHEBI:59789"/>
    </ligand>
</feature>
<evidence type="ECO:0000313" key="8">
    <source>
        <dbReference type="EMBL" id="GAA4382626.1"/>
    </source>
</evidence>
<sequence length="256" mass="27393">MNPVEAGTDDARSDSTARSTGGQGTEAAASGTRGQPERSAAGAGSPDDASVESEPALAAELFGERIDAARCYAHHLATTGVEWGLIGPRELPRLWTRHILNCAVVAELIAPDDVVGDVGSGAGLPGIPLALARPDARYVLIEPMERRVEWLRMVLDDLELPHVRVVRGRVEELVDDEVFTVVTARAVKSLAVLVEWCAPVLGPGGRLLALKGASVDAEIEKARKQIRRAKLEPPVVHELGSPPLEIPTRVAELRRR</sequence>
<dbReference type="SUPFAM" id="SSF53335">
    <property type="entry name" value="S-adenosyl-L-methionine-dependent methyltransferases"/>
    <property type="match status" value="1"/>
</dbReference>
<keyword evidence="1 6" id="KW-0963">Cytoplasm</keyword>
<organism evidence="8 9">
    <name type="scientific">Brevibacterium pityocampae</name>
    <dbReference type="NCBI Taxonomy" id="506594"/>
    <lineage>
        <taxon>Bacteria</taxon>
        <taxon>Bacillati</taxon>
        <taxon>Actinomycetota</taxon>
        <taxon>Actinomycetes</taxon>
        <taxon>Micrococcales</taxon>
        <taxon>Brevibacteriaceae</taxon>
        <taxon>Brevibacterium</taxon>
    </lineage>
</organism>
<dbReference type="CDD" id="cd02440">
    <property type="entry name" value="AdoMet_MTases"/>
    <property type="match status" value="1"/>
</dbReference>
<evidence type="ECO:0000256" key="5">
    <source>
        <dbReference type="ARBA" id="ARBA00022691"/>
    </source>
</evidence>
<evidence type="ECO:0000313" key="9">
    <source>
        <dbReference type="Proteomes" id="UP001500642"/>
    </source>
</evidence>
<dbReference type="Pfam" id="PF02527">
    <property type="entry name" value="GidB"/>
    <property type="match status" value="1"/>
</dbReference>
<evidence type="ECO:0000256" key="2">
    <source>
        <dbReference type="ARBA" id="ARBA00022552"/>
    </source>
</evidence>
<dbReference type="EMBL" id="BAABGL010000002">
    <property type="protein sequence ID" value="GAA4382626.1"/>
    <property type="molecule type" value="Genomic_DNA"/>
</dbReference>
<name>A0ABP8J096_9MICO</name>
<keyword evidence="3 6" id="KW-0489">Methyltransferase</keyword>
<dbReference type="HAMAP" id="MF_00074">
    <property type="entry name" value="16SrRNA_methyltr_G"/>
    <property type="match status" value="1"/>
</dbReference>
<dbReference type="EC" id="2.1.1.-" evidence="6"/>
<feature type="binding site" evidence="6">
    <location>
        <position position="185"/>
    </location>
    <ligand>
        <name>S-adenosyl-L-methionine</name>
        <dbReference type="ChEBI" id="CHEBI:59789"/>
    </ligand>
</feature>
<reference evidence="9" key="1">
    <citation type="journal article" date="2019" name="Int. J. Syst. Evol. Microbiol.">
        <title>The Global Catalogue of Microorganisms (GCM) 10K type strain sequencing project: providing services to taxonomists for standard genome sequencing and annotation.</title>
        <authorList>
            <consortium name="The Broad Institute Genomics Platform"/>
            <consortium name="The Broad Institute Genome Sequencing Center for Infectious Disease"/>
            <person name="Wu L."/>
            <person name="Ma J."/>
        </authorList>
    </citation>
    <scope>NUCLEOTIDE SEQUENCE [LARGE SCALE GENOMIC DNA]</scope>
    <source>
        <strain evidence="9">JCM 17808</strain>
    </source>
</reference>
<feature type="compositionally biased region" description="Low complexity" evidence="7">
    <location>
        <begin position="39"/>
        <end position="48"/>
    </location>
</feature>
<keyword evidence="2 6" id="KW-0698">rRNA processing</keyword>
<feature type="binding site" evidence="6">
    <location>
        <begin position="170"/>
        <end position="171"/>
    </location>
    <ligand>
        <name>S-adenosyl-L-methionine</name>
        <dbReference type="ChEBI" id="CHEBI:59789"/>
    </ligand>
</feature>
<dbReference type="Gene3D" id="3.40.50.150">
    <property type="entry name" value="Vaccinia Virus protein VP39"/>
    <property type="match status" value="1"/>
</dbReference>
<accession>A0ABP8J096</accession>
<comment type="caution">
    <text evidence="8">The sequence shown here is derived from an EMBL/GenBank/DDBJ whole genome shotgun (WGS) entry which is preliminary data.</text>
</comment>
<keyword evidence="9" id="KW-1185">Reference proteome</keyword>
<dbReference type="PANTHER" id="PTHR31760:SF0">
    <property type="entry name" value="S-ADENOSYL-L-METHIONINE-DEPENDENT METHYLTRANSFERASES SUPERFAMILY PROTEIN"/>
    <property type="match status" value="1"/>
</dbReference>
<dbReference type="InterPro" id="IPR029063">
    <property type="entry name" value="SAM-dependent_MTases_sf"/>
</dbReference>
<dbReference type="InterPro" id="IPR003682">
    <property type="entry name" value="rRNA_ssu_MeTfrase_G"/>
</dbReference>
<gene>
    <name evidence="6 8" type="primary">rsmG</name>
    <name evidence="8" type="ORF">GCM10023167_01290</name>
</gene>
<keyword evidence="5 6" id="KW-0949">S-adenosyl-L-methionine</keyword>